<name>A0A9D0ZC18_9FIRM</name>
<sequence length="66" mass="6955">MSIGEDTNILSYDDFADLSEYAIPAMQWACGAGVITGVTDATLVPQGEATRAQVAAMLMRFVEAIG</sequence>
<reference evidence="3" key="2">
    <citation type="journal article" date="2021" name="PeerJ">
        <title>Extensive microbial diversity within the chicken gut microbiome revealed by metagenomics and culture.</title>
        <authorList>
            <person name="Gilroy R."/>
            <person name="Ravi A."/>
            <person name="Getino M."/>
            <person name="Pursley I."/>
            <person name="Horton D.L."/>
            <person name="Alikhan N.F."/>
            <person name="Baker D."/>
            <person name="Gharbi K."/>
            <person name="Hall N."/>
            <person name="Watson M."/>
            <person name="Adriaenssens E.M."/>
            <person name="Foster-Nyarko E."/>
            <person name="Jarju S."/>
            <person name="Secka A."/>
            <person name="Antonio M."/>
            <person name="Oren A."/>
            <person name="Chaudhuri R.R."/>
            <person name="La Ragione R."/>
            <person name="Hildebrand F."/>
            <person name="Pallen M.J."/>
        </authorList>
    </citation>
    <scope>NUCLEOTIDE SEQUENCE</scope>
    <source>
        <strain evidence="3">ChiBcolR7-354</strain>
    </source>
</reference>
<evidence type="ECO:0000259" key="2">
    <source>
        <dbReference type="PROSITE" id="PS51272"/>
    </source>
</evidence>
<dbReference type="EMBL" id="DVGA01000009">
    <property type="protein sequence ID" value="HIQ77743.1"/>
    <property type="molecule type" value="Genomic_DNA"/>
</dbReference>
<accession>A0A9D0ZC18</accession>
<reference evidence="3" key="1">
    <citation type="submission" date="2020-10" db="EMBL/GenBank/DDBJ databases">
        <authorList>
            <person name="Gilroy R."/>
        </authorList>
    </citation>
    <scope>NUCLEOTIDE SEQUENCE</scope>
    <source>
        <strain evidence="3">ChiBcolR7-354</strain>
    </source>
</reference>
<comment type="caution">
    <text evidence="3">The sequence shown here is derived from an EMBL/GenBank/DDBJ whole genome shotgun (WGS) entry which is preliminary data.</text>
</comment>
<dbReference type="PROSITE" id="PS51272">
    <property type="entry name" value="SLH"/>
    <property type="match status" value="1"/>
</dbReference>
<organism evidence="3 4">
    <name type="scientific">Candidatus Scatomorpha intestinavium</name>
    <dbReference type="NCBI Taxonomy" id="2840922"/>
    <lineage>
        <taxon>Bacteria</taxon>
        <taxon>Bacillati</taxon>
        <taxon>Bacillota</taxon>
        <taxon>Clostridia</taxon>
        <taxon>Eubacteriales</taxon>
        <taxon>Candidatus Scatomorpha</taxon>
    </lineage>
</organism>
<dbReference type="AlphaFoldDB" id="A0A9D0ZC18"/>
<evidence type="ECO:0000313" key="3">
    <source>
        <dbReference type="EMBL" id="HIQ77743.1"/>
    </source>
</evidence>
<gene>
    <name evidence="3" type="ORF">IAB77_00620</name>
</gene>
<keyword evidence="1" id="KW-0677">Repeat</keyword>
<evidence type="ECO:0000256" key="1">
    <source>
        <dbReference type="ARBA" id="ARBA00022737"/>
    </source>
</evidence>
<protein>
    <submittedName>
        <fullName evidence="3">S-layer homology domain-containing protein</fullName>
    </submittedName>
</protein>
<dbReference type="InterPro" id="IPR001119">
    <property type="entry name" value="SLH_dom"/>
</dbReference>
<dbReference type="Proteomes" id="UP000824262">
    <property type="component" value="Unassembled WGS sequence"/>
</dbReference>
<dbReference type="Pfam" id="PF00395">
    <property type="entry name" value="SLH"/>
    <property type="match status" value="1"/>
</dbReference>
<proteinExistence type="predicted"/>
<evidence type="ECO:0000313" key="4">
    <source>
        <dbReference type="Proteomes" id="UP000824262"/>
    </source>
</evidence>
<feature type="domain" description="SLH" evidence="2">
    <location>
        <begin position="9"/>
        <end position="66"/>
    </location>
</feature>